<dbReference type="OrthoDB" id="10419959at2759"/>
<dbReference type="EMBL" id="CAJJDN010000104">
    <property type="protein sequence ID" value="CAD8113789.1"/>
    <property type="molecule type" value="Genomic_DNA"/>
</dbReference>
<proteinExistence type="predicted"/>
<keyword evidence="2" id="KW-1185">Reference proteome</keyword>
<dbReference type="Proteomes" id="UP000692954">
    <property type="component" value="Unassembled WGS sequence"/>
</dbReference>
<gene>
    <name evidence="1" type="ORF">PSON_ATCC_30995.1.T1040084</name>
</gene>
<name>A0A8S1QD42_9CILI</name>
<comment type="caution">
    <text evidence="1">The sequence shown here is derived from an EMBL/GenBank/DDBJ whole genome shotgun (WGS) entry which is preliminary data.</text>
</comment>
<evidence type="ECO:0000313" key="1">
    <source>
        <dbReference type="EMBL" id="CAD8113789.1"/>
    </source>
</evidence>
<evidence type="ECO:0000313" key="2">
    <source>
        <dbReference type="Proteomes" id="UP000692954"/>
    </source>
</evidence>
<organism evidence="1 2">
    <name type="scientific">Paramecium sonneborni</name>
    <dbReference type="NCBI Taxonomy" id="65129"/>
    <lineage>
        <taxon>Eukaryota</taxon>
        <taxon>Sar</taxon>
        <taxon>Alveolata</taxon>
        <taxon>Ciliophora</taxon>
        <taxon>Intramacronucleata</taxon>
        <taxon>Oligohymenophorea</taxon>
        <taxon>Peniculida</taxon>
        <taxon>Parameciidae</taxon>
        <taxon>Paramecium</taxon>
    </lineage>
</organism>
<accession>A0A8S1QD42</accession>
<sequence length="60" mass="7072">MRFYIYSIKPSSLKILKQSYGLLIQNLQMIMEELQVQKQWKIESLPTIVGKIGEMLWVDA</sequence>
<protein>
    <submittedName>
        <fullName evidence="1">Uncharacterized protein</fullName>
    </submittedName>
</protein>
<dbReference type="AlphaFoldDB" id="A0A8S1QD42"/>
<reference evidence="1" key="1">
    <citation type="submission" date="2021-01" db="EMBL/GenBank/DDBJ databases">
        <authorList>
            <consortium name="Genoscope - CEA"/>
            <person name="William W."/>
        </authorList>
    </citation>
    <scope>NUCLEOTIDE SEQUENCE</scope>
</reference>